<dbReference type="SUPFAM" id="SSF52266">
    <property type="entry name" value="SGNH hydrolase"/>
    <property type="match status" value="1"/>
</dbReference>
<gene>
    <name evidence="2" type="ORF">DCO17_05380</name>
</gene>
<evidence type="ECO:0000259" key="1">
    <source>
        <dbReference type="Pfam" id="PF13472"/>
    </source>
</evidence>
<dbReference type="PANTHER" id="PTHR30383">
    <property type="entry name" value="THIOESTERASE 1/PROTEASE 1/LYSOPHOSPHOLIPASE L1"/>
    <property type="match status" value="1"/>
</dbReference>
<dbReference type="Gene3D" id="3.40.50.1110">
    <property type="entry name" value="SGNH hydrolase"/>
    <property type="match status" value="1"/>
</dbReference>
<dbReference type="InterPro" id="IPR013830">
    <property type="entry name" value="SGNH_hydro"/>
</dbReference>
<dbReference type="EMBL" id="CP028942">
    <property type="protein sequence ID" value="QKM64715.1"/>
    <property type="molecule type" value="Genomic_DNA"/>
</dbReference>
<dbReference type="GO" id="GO:0004622">
    <property type="term" value="F:phosphatidylcholine lysophospholipase activity"/>
    <property type="evidence" value="ECO:0007669"/>
    <property type="project" value="TreeGrafter"/>
</dbReference>
<accession>A0A6M9Q114</accession>
<dbReference type="Pfam" id="PF13472">
    <property type="entry name" value="Lipase_GDSL_2"/>
    <property type="match status" value="1"/>
</dbReference>
<dbReference type="InterPro" id="IPR036514">
    <property type="entry name" value="SGNH_hydro_sf"/>
</dbReference>
<organism evidence="2 3">
    <name type="scientific">Polynucleobacter tropicus</name>
    <dbReference type="NCBI Taxonomy" id="1743174"/>
    <lineage>
        <taxon>Bacteria</taxon>
        <taxon>Pseudomonadati</taxon>
        <taxon>Pseudomonadota</taxon>
        <taxon>Betaproteobacteria</taxon>
        <taxon>Burkholderiales</taxon>
        <taxon>Burkholderiaceae</taxon>
        <taxon>Polynucleobacter</taxon>
    </lineage>
</organism>
<evidence type="ECO:0000313" key="3">
    <source>
        <dbReference type="Proteomes" id="UP000503312"/>
    </source>
</evidence>
<proteinExistence type="predicted"/>
<dbReference type="KEGG" id="ptrp:DCO17_05380"/>
<dbReference type="Proteomes" id="UP000503312">
    <property type="component" value="Chromosome"/>
</dbReference>
<keyword evidence="3" id="KW-1185">Reference proteome</keyword>
<dbReference type="AlphaFoldDB" id="A0A6M9Q114"/>
<name>A0A6M9Q114_9BURK</name>
<dbReference type="CDD" id="cd01822">
    <property type="entry name" value="Lysophospholipase_L1_like"/>
    <property type="match status" value="1"/>
</dbReference>
<dbReference type="InterPro" id="IPR051532">
    <property type="entry name" value="Ester_Hydrolysis_Enzymes"/>
</dbReference>
<evidence type="ECO:0000313" key="2">
    <source>
        <dbReference type="EMBL" id="QKM64715.1"/>
    </source>
</evidence>
<protein>
    <submittedName>
        <fullName evidence="2">Arylesterase</fullName>
    </submittedName>
</protein>
<dbReference type="PANTHER" id="PTHR30383:SF24">
    <property type="entry name" value="THIOESTERASE 1_PROTEASE 1_LYSOPHOSPHOLIPASE L1"/>
    <property type="match status" value="1"/>
</dbReference>
<feature type="domain" description="SGNH hydrolase-type esterase" evidence="1">
    <location>
        <begin position="37"/>
        <end position="197"/>
    </location>
</feature>
<sequence length="219" mass="24302">MLQKRIAKLVEKCTLTGLFCLLFTFSSWVCANPVILVLGDSLSAEYGLPRGSGWVTLLDQELQKQGSNWSVFNASISGETSSGGLTRLPTLLESKKPEIVFLELGANDALRGLTIEQTKDNLQKIIRLSKKSGAKVLLFGMQIPPNYGQQYTKQFKDLYPMLASQEVIQLVPFFLEGVAQHQDLFQADNIHPNVAAQSILFKNVWGAMAPYQSILVPKR</sequence>
<reference evidence="2 3" key="1">
    <citation type="submission" date="2018-04" db="EMBL/GenBank/DDBJ databases">
        <title>Polynucleobacter sp. UH21B genome.</title>
        <authorList>
            <person name="Hahn M.W."/>
        </authorList>
    </citation>
    <scope>NUCLEOTIDE SEQUENCE [LARGE SCALE GENOMIC DNA]</scope>
    <source>
        <strain evidence="2 3">MWH-UH21B</strain>
    </source>
</reference>